<evidence type="ECO:0000313" key="1">
    <source>
        <dbReference type="EMBL" id="MBC5635834.1"/>
    </source>
</evidence>
<protein>
    <submittedName>
        <fullName evidence="1">Uncharacterized protein</fullName>
    </submittedName>
</protein>
<evidence type="ECO:0000313" key="2">
    <source>
        <dbReference type="Proteomes" id="UP000637359"/>
    </source>
</evidence>
<name>A0A923L3J7_9BACI</name>
<dbReference type="EMBL" id="JACOOL010000002">
    <property type="protein sequence ID" value="MBC5635834.1"/>
    <property type="molecule type" value="Genomic_DNA"/>
</dbReference>
<gene>
    <name evidence="1" type="ORF">H8S33_03240</name>
</gene>
<accession>A0A923L3J7</accession>
<sequence length="82" mass="9106">MKKRYIVSTIGAGIAGYLIGANKFKKHPSSNDSEISEDLTFFKAGKPDEVDELELDQLENAKMVSEGSQFGVQYYNNIKATE</sequence>
<dbReference type="RefSeq" id="WP_186868552.1">
    <property type="nucleotide sequence ID" value="NZ_JACOOL010000002.1"/>
</dbReference>
<keyword evidence="2" id="KW-1185">Reference proteome</keyword>
<organism evidence="1 2">
    <name type="scientific">Ornithinibacillus hominis</name>
    <dbReference type="NCBI Taxonomy" id="2763055"/>
    <lineage>
        <taxon>Bacteria</taxon>
        <taxon>Bacillati</taxon>
        <taxon>Bacillota</taxon>
        <taxon>Bacilli</taxon>
        <taxon>Bacillales</taxon>
        <taxon>Bacillaceae</taxon>
        <taxon>Ornithinibacillus</taxon>
    </lineage>
</organism>
<comment type="caution">
    <text evidence="1">The sequence shown here is derived from an EMBL/GenBank/DDBJ whole genome shotgun (WGS) entry which is preliminary data.</text>
</comment>
<reference evidence="1" key="1">
    <citation type="submission" date="2020-08" db="EMBL/GenBank/DDBJ databases">
        <title>Genome public.</title>
        <authorList>
            <person name="Liu C."/>
            <person name="Sun Q."/>
        </authorList>
    </citation>
    <scope>NUCLEOTIDE SEQUENCE</scope>
    <source>
        <strain evidence="1">BX22</strain>
    </source>
</reference>
<dbReference type="Proteomes" id="UP000637359">
    <property type="component" value="Unassembled WGS sequence"/>
</dbReference>
<dbReference type="AlphaFoldDB" id="A0A923L3J7"/>
<proteinExistence type="predicted"/>